<feature type="domain" description="NTP pyrophosphohydrolase MazG-like" evidence="1">
    <location>
        <begin position="27"/>
        <end position="90"/>
    </location>
</feature>
<dbReference type="STRING" id="594679.SD28_06460"/>
<evidence type="ECO:0000259" key="1">
    <source>
        <dbReference type="Pfam" id="PF03819"/>
    </source>
</evidence>
<keyword evidence="3" id="KW-1185">Reference proteome</keyword>
<proteinExistence type="predicted"/>
<evidence type="ECO:0000313" key="3">
    <source>
        <dbReference type="Proteomes" id="UP000031104"/>
    </source>
</evidence>
<dbReference type="PANTHER" id="PTHR42702:SF1">
    <property type="entry name" value="REGULATORY PROTEIN FOR BETA-LACTAMASE"/>
    <property type="match status" value="1"/>
</dbReference>
<dbReference type="KEGG" id="fgu:SD28_06460"/>
<reference evidence="2 3" key="1">
    <citation type="submission" date="2014-12" db="EMBL/GenBank/DDBJ databases">
        <title>Complete genome sequence of Francisella guanzhouensis strain 08HL01032 isolated from air-conditioning system in China.</title>
        <authorList>
            <person name="Svensson D."/>
            <person name="Ohrman C."/>
            <person name="Backman S."/>
            <person name="Karlsson E."/>
            <person name="Nilsson E."/>
            <person name="Bystrom M."/>
            <person name="Larkeryd A."/>
            <person name="Stenberg P."/>
            <person name="Scholtz H.C."/>
            <person name="Forsman M."/>
            <person name="Sjodin A."/>
        </authorList>
    </citation>
    <scope>NUCLEOTIDE SEQUENCE [LARGE SCALE GENOMIC DNA]</scope>
    <source>
        <strain evidence="2 3">08HL01032</strain>
    </source>
</reference>
<dbReference type="OrthoDB" id="5605575at2"/>
<evidence type="ECO:0000313" key="2">
    <source>
        <dbReference type="EMBL" id="AJC49294.1"/>
    </source>
</evidence>
<gene>
    <name evidence="2" type="ORF">SD28_06460</name>
</gene>
<dbReference type="PANTHER" id="PTHR42702">
    <property type="entry name" value="NUCLEOTIDE PYROPHOSPHOHYDROLASE"/>
    <property type="match status" value="1"/>
</dbReference>
<dbReference type="AlphaFoldDB" id="A0A0A8E5Q1"/>
<organism evidence="2 3">
    <name type="scientific">Allofrancisella guangzhouensis</name>
    <dbReference type="NCBI Taxonomy" id="594679"/>
    <lineage>
        <taxon>Bacteria</taxon>
        <taxon>Pseudomonadati</taxon>
        <taxon>Pseudomonadota</taxon>
        <taxon>Gammaproteobacteria</taxon>
        <taxon>Thiotrichales</taxon>
        <taxon>Francisellaceae</taxon>
        <taxon>Allofrancisella</taxon>
    </lineage>
</organism>
<dbReference type="SUPFAM" id="SSF101386">
    <property type="entry name" value="all-alpha NTP pyrophosphatases"/>
    <property type="match status" value="1"/>
</dbReference>
<protein>
    <submittedName>
        <fullName evidence="2">Nucleotide pyrophosphohydrolase</fullName>
    </submittedName>
</protein>
<dbReference type="GO" id="GO:0016787">
    <property type="term" value="F:hydrolase activity"/>
    <property type="evidence" value="ECO:0007669"/>
    <property type="project" value="UniProtKB-KW"/>
</dbReference>
<dbReference type="RefSeq" id="WP_039125221.1">
    <property type="nucleotide sequence ID" value="NZ_CP010427.1"/>
</dbReference>
<dbReference type="HOGENOM" id="CLU_2179978_0_0_6"/>
<dbReference type="EMBL" id="CP010427">
    <property type="protein sequence ID" value="AJC49294.1"/>
    <property type="molecule type" value="Genomic_DNA"/>
</dbReference>
<dbReference type="InterPro" id="IPR004518">
    <property type="entry name" value="MazG-like_dom"/>
</dbReference>
<dbReference type="Proteomes" id="UP000031104">
    <property type="component" value="Chromosome"/>
</dbReference>
<dbReference type="Gene3D" id="1.10.287.1080">
    <property type="entry name" value="MazG-like"/>
    <property type="match status" value="1"/>
</dbReference>
<sequence length="109" mass="12599">MSIKKAQETISNLFSDITHPRLASFIALTEEIGELANEIMKKEIYEETNDLVKIKDEITDVFVSLLEVANLYSIDLETAFNEKIESLKPRVKKWNKAKNILSKKREKLD</sequence>
<name>A0A0A8E5Q1_9GAMM</name>
<keyword evidence="2" id="KW-0378">Hydrolase</keyword>
<accession>A0A0A8E5Q1</accession>
<dbReference type="Pfam" id="PF03819">
    <property type="entry name" value="MazG"/>
    <property type="match status" value="1"/>
</dbReference>